<sequence length="94" mass="10759">MSVTCELFNILTTGITLGINESNTKRIRKLIAHDSDINFNANIQQDAQEFLSFVINALKTENNIPSKLFDCTIKFVRKCFNCNSYWDDVPINPE</sequence>
<dbReference type="SUPFAM" id="SSF54001">
    <property type="entry name" value="Cysteine proteinases"/>
    <property type="match status" value="1"/>
</dbReference>
<dbReference type="Gene3D" id="3.90.70.10">
    <property type="entry name" value="Cysteine proteinases"/>
    <property type="match status" value="1"/>
</dbReference>
<dbReference type="Proteomes" id="UP000015103">
    <property type="component" value="Unassembled WGS sequence"/>
</dbReference>
<keyword evidence="2" id="KW-1185">Reference proteome</keyword>
<proteinExistence type="predicted"/>
<evidence type="ECO:0008006" key="3">
    <source>
        <dbReference type="Google" id="ProtNLM"/>
    </source>
</evidence>
<dbReference type="InParanoid" id="T1HKN3"/>
<dbReference type="EMBL" id="ACPB03036660">
    <property type="status" value="NOT_ANNOTATED_CDS"/>
    <property type="molecule type" value="Genomic_DNA"/>
</dbReference>
<dbReference type="AlphaFoldDB" id="T1HKN3"/>
<organism evidence="1 2">
    <name type="scientific">Rhodnius prolixus</name>
    <name type="common">Triatomid bug</name>
    <dbReference type="NCBI Taxonomy" id="13249"/>
    <lineage>
        <taxon>Eukaryota</taxon>
        <taxon>Metazoa</taxon>
        <taxon>Ecdysozoa</taxon>
        <taxon>Arthropoda</taxon>
        <taxon>Hexapoda</taxon>
        <taxon>Insecta</taxon>
        <taxon>Pterygota</taxon>
        <taxon>Neoptera</taxon>
        <taxon>Paraneoptera</taxon>
        <taxon>Hemiptera</taxon>
        <taxon>Heteroptera</taxon>
        <taxon>Panheteroptera</taxon>
        <taxon>Cimicomorpha</taxon>
        <taxon>Reduviidae</taxon>
        <taxon>Triatominae</taxon>
        <taxon>Rhodnius</taxon>
    </lineage>
</organism>
<accession>T1HKN3</accession>
<dbReference type="HOGENOM" id="CLU_2392273_0_0_1"/>
<protein>
    <recommendedName>
        <fullName evidence="3">USP domain-containing protein</fullName>
    </recommendedName>
</protein>
<dbReference type="EnsemblMetazoa" id="RPRC004607-RA">
    <property type="protein sequence ID" value="RPRC004607-PA"/>
    <property type="gene ID" value="RPRC004607"/>
</dbReference>
<dbReference type="VEuPathDB" id="VectorBase:RPRC004607"/>
<evidence type="ECO:0000313" key="2">
    <source>
        <dbReference type="Proteomes" id="UP000015103"/>
    </source>
</evidence>
<name>T1HKN3_RHOPR</name>
<evidence type="ECO:0000313" key="1">
    <source>
        <dbReference type="EnsemblMetazoa" id="RPRC004607-PA"/>
    </source>
</evidence>
<reference evidence="1" key="1">
    <citation type="submission" date="2015-05" db="UniProtKB">
        <authorList>
            <consortium name="EnsemblMetazoa"/>
        </authorList>
    </citation>
    <scope>IDENTIFICATION</scope>
</reference>
<dbReference type="InterPro" id="IPR038765">
    <property type="entry name" value="Papain-like_cys_pep_sf"/>
</dbReference>